<proteinExistence type="predicted"/>
<evidence type="ECO:0000256" key="2">
    <source>
        <dbReference type="ARBA" id="ARBA00022884"/>
    </source>
</evidence>
<feature type="compositionally biased region" description="Acidic residues" evidence="4">
    <location>
        <begin position="681"/>
        <end position="698"/>
    </location>
</feature>
<keyword evidence="1" id="KW-0677">Repeat</keyword>
<feature type="region of interest" description="Disordered" evidence="4">
    <location>
        <begin position="476"/>
        <end position="497"/>
    </location>
</feature>
<dbReference type="SUPFAM" id="SSF54928">
    <property type="entry name" value="RNA-binding domain, RBD"/>
    <property type="match status" value="3"/>
</dbReference>
<feature type="compositionally biased region" description="Low complexity" evidence="4">
    <location>
        <begin position="204"/>
        <end position="250"/>
    </location>
</feature>
<dbReference type="InterPro" id="IPR050666">
    <property type="entry name" value="ESRP"/>
</dbReference>
<evidence type="ECO:0000256" key="1">
    <source>
        <dbReference type="ARBA" id="ARBA00022737"/>
    </source>
</evidence>
<feature type="region of interest" description="Disordered" evidence="4">
    <location>
        <begin position="173"/>
        <end position="256"/>
    </location>
</feature>
<dbReference type="InterPro" id="IPR035979">
    <property type="entry name" value="RBD_domain_sf"/>
</dbReference>
<accession>A0A7S1KS96</accession>
<name>A0A7S1KS96_9EUKA</name>
<feature type="region of interest" description="Disordered" evidence="4">
    <location>
        <begin position="773"/>
        <end position="814"/>
    </location>
</feature>
<feature type="domain" description="RRM" evidence="5">
    <location>
        <begin position="366"/>
        <end position="443"/>
    </location>
</feature>
<feature type="compositionally biased region" description="Polar residues" evidence="4">
    <location>
        <begin position="699"/>
        <end position="708"/>
    </location>
</feature>
<feature type="region of interest" description="Disordered" evidence="4">
    <location>
        <begin position="594"/>
        <end position="613"/>
    </location>
</feature>
<sequence length="814" mass="91884">MTPNSSVSRNLLLFTLDKESFHLSLIDSVSLSIRDERQFERSNLDGLVQLISNGQDVSEEHTSQFSDSCLVVDENSYLQFLHEIHQGAQPKSSHITPYFQKYHSLQKAFSVHLVTLSSYNNNINRDALKDPFPESQLESDNHKKLLKLMMTLLKQGFKFLKPTVLKEQIHRGNYSASSKAKQSSHTSHSRPNIPQHESSPPVNTSTEQPPSSEQSPAQTASDEHVSSSVNQSSEDSNSQADDSAAQSSTNETAAPAPPIIVDTSVLRLRGLPWTATSADIEKFFADVVKVENPENDILIVLNFHGRSTGEAYVKFSSVEETQEAALKKDRAHMGHRYIELFPASEEEMEKSRSIMERELKELGNSSVARMRGLPQGTKKEEIHKFFEGLHEKIVKILLLPRETSRGPGGAYVEFESPEVVEEALKRNKEKIGTRYIELFRSTKAEMTAAERYLEQLEQYKANSGDKDRPFLGRRFKKFGKRRSQNSGGQRRQRSHTHNNYGMQMMTHHMMRHEKFSDAVVRLRGLPFNADEVDIAEFFGDLPIVERGIHFIYNSNDGKKTGEAYVEFASVEAKQEAMKKDRATMGKRYIEIFSSAGPRGHSNHHSQRGDMNPLGAGFNMPSDAQAMQGYYPNPQTYMAMMQQWYAMMMGMSPTAYGAAAAQQQWGVEEASSQQQYERSEQSEEYDEQIPSDEQQEMEASDQTAENTEAITSEEQEAKDRLDLNVNATEFVPVFNPNQMMMSMMSAYQMGVNPMMFYSGMMPGGMENAAEHMQQEGEYADTEQQIVSEEEKAPEGEEGSEEVQTTEQGEVAVVNE</sequence>
<evidence type="ECO:0000313" key="6">
    <source>
        <dbReference type="EMBL" id="CAD9083994.1"/>
    </source>
</evidence>
<protein>
    <recommendedName>
        <fullName evidence="5">RRM domain-containing protein</fullName>
    </recommendedName>
</protein>
<gene>
    <name evidence="6" type="ORF">PCOS0759_LOCUS7248</name>
</gene>
<organism evidence="6">
    <name type="scientific">Percolomonas cosmopolitus</name>
    <dbReference type="NCBI Taxonomy" id="63605"/>
    <lineage>
        <taxon>Eukaryota</taxon>
        <taxon>Discoba</taxon>
        <taxon>Heterolobosea</taxon>
        <taxon>Tetramitia</taxon>
        <taxon>Eutetramitia</taxon>
        <taxon>Percolomonadidae</taxon>
        <taxon>Percolomonas</taxon>
    </lineage>
</organism>
<dbReference type="Gene3D" id="3.30.70.330">
    <property type="match status" value="3"/>
</dbReference>
<feature type="domain" description="RRM" evidence="5">
    <location>
        <begin position="518"/>
        <end position="596"/>
    </location>
</feature>
<dbReference type="PROSITE" id="PS50102">
    <property type="entry name" value="RRM"/>
    <property type="match status" value="3"/>
</dbReference>
<dbReference type="EMBL" id="HBGD01008805">
    <property type="protein sequence ID" value="CAD9083994.1"/>
    <property type="molecule type" value="Transcribed_RNA"/>
</dbReference>
<dbReference type="InterPro" id="IPR000504">
    <property type="entry name" value="RRM_dom"/>
</dbReference>
<dbReference type="AlphaFoldDB" id="A0A7S1KS96"/>
<keyword evidence="2 3" id="KW-0694">RNA-binding</keyword>
<evidence type="ECO:0000256" key="4">
    <source>
        <dbReference type="SAM" id="MobiDB-lite"/>
    </source>
</evidence>
<feature type="compositionally biased region" description="Low complexity" evidence="4">
    <location>
        <begin position="800"/>
        <end position="814"/>
    </location>
</feature>
<feature type="domain" description="RRM" evidence="5">
    <location>
        <begin position="264"/>
        <end position="345"/>
    </location>
</feature>
<evidence type="ECO:0000256" key="3">
    <source>
        <dbReference type="PROSITE-ProRule" id="PRU00176"/>
    </source>
</evidence>
<dbReference type="SMART" id="SM00360">
    <property type="entry name" value="RRM"/>
    <property type="match status" value="3"/>
</dbReference>
<dbReference type="Pfam" id="PF00076">
    <property type="entry name" value="RRM_1"/>
    <property type="match status" value="3"/>
</dbReference>
<reference evidence="6" key="1">
    <citation type="submission" date="2021-01" db="EMBL/GenBank/DDBJ databases">
        <authorList>
            <person name="Corre E."/>
            <person name="Pelletier E."/>
            <person name="Niang G."/>
            <person name="Scheremetjew M."/>
            <person name="Finn R."/>
            <person name="Kale V."/>
            <person name="Holt S."/>
            <person name="Cochrane G."/>
            <person name="Meng A."/>
            <person name="Brown T."/>
            <person name="Cohen L."/>
        </authorList>
    </citation>
    <scope>NUCLEOTIDE SEQUENCE</scope>
    <source>
        <strain evidence="6">WS</strain>
    </source>
</reference>
<evidence type="ECO:0000259" key="5">
    <source>
        <dbReference type="PROSITE" id="PS50102"/>
    </source>
</evidence>
<dbReference type="InterPro" id="IPR012677">
    <property type="entry name" value="Nucleotide-bd_a/b_plait_sf"/>
</dbReference>
<dbReference type="GO" id="GO:0003723">
    <property type="term" value="F:RNA binding"/>
    <property type="evidence" value="ECO:0007669"/>
    <property type="project" value="UniProtKB-UniRule"/>
</dbReference>
<feature type="compositionally biased region" description="Polar residues" evidence="4">
    <location>
        <begin position="174"/>
        <end position="203"/>
    </location>
</feature>
<feature type="region of interest" description="Disordered" evidence="4">
    <location>
        <begin position="667"/>
        <end position="708"/>
    </location>
</feature>
<dbReference type="PANTHER" id="PTHR13976">
    <property type="entry name" value="HETEROGENEOUS NUCLEAR RIBONUCLEOPROTEIN-RELATED"/>
    <property type="match status" value="1"/>
</dbReference>
<dbReference type="CDD" id="cd12254">
    <property type="entry name" value="RRM_hnRNPH_ESRPs_RBM12_like"/>
    <property type="match status" value="2"/>
</dbReference>